<dbReference type="FunFam" id="3.90.105.20:FF:000003">
    <property type="entry name" value="Ribosome assembly factor mrt4"/>
    <property type="match status" value="1"/>
</dbReference>
<dbReference type="Pfam" id="PF00466">
    <property type="entry name" value="Ribosomal_L10"/>
    <property type="match status" value="1"/>
</dbReference>
<accession>A0A1Y2HPK4</accession>
<dbReference type="PANTHER" id="PTHR45841">
    <property type="entry name" value="MRNA TURNOVER PROTEIN 4 MRTO4"/>
    <property type="match status" value="1"/>
</dbReference>
<comment type="function">
    <text evidence="1 6">Component of the ribosome assembly machinery. Nuclear paralog of the ribosomal protein P0, it binds pre-60S subunits at an early stage of assembly in the nucleolus, and is replaced by P0 in cytoplasmic pre-60S subunits and mature 80S ribosomes.</text>
</comment>
<dbReference type="GO" id="GO:0005737">
    <property type="term" value="C:cytoplasm"/>
    <property type="evidence" value="ECO:0007669"/>
    <property type="project" value="UniProtKB-SubCell"/>
</dbReference>
<evidence type="ECO:0000256" key="1">
    <source>
        <dbReference type="ARBA" id="ARBA00004046"/>
    </source>
</evidence>
<organism evidence="9 10">
    <name type="scientific">Catenaria anguillulae PL171</name>
    <dbReference type="NCBI Taxonomy" id="765915"/>
    <lineage>
        <taxon>Eukaryota</taxon>
        <taxon>Fungi</taxon>
        <taxon>Fungi incertae sedis</taxon>
        <taxon>Blastocladiomycota</taxon>
        <taxon>Blastocladiomycetes</taxon>
        <taxon>Blastocladiales</taxon>
        <taxon>Catenariaceae</taxon>
        <taxon>Catenaria</taxon>
    </lineage>
</organism>
<evidence type="ECO:0000313" key="9">
    <source>
        <dbReference type="EMBL" id="ORZ36526.1"/>
    </source>
</evidence>
<dbReference type="GO" id="GO:0005730">
    <property type="term" value="C:nucleolus"/>
    <property type="evidence" value="ECO:0007669"/>
    <property type="project" value="UniProtKB-SubCell"/>
</dbReference>
<dbReference type="InterPro" id="IPR040637">
    <property type="entry name" value="Ribosomal_uL10-like_insert"/>
</dbReference>
<reference evidence="9 10" key="1">
    <citation type="submission" date="2016-07" db="EMBL/GenBank/DDBJ databases">
        <title>Pervasive Adenine N6-methylation of Active Genes in Fungi.</title>
        <authorList>
            <consortium name="DOE Joint Genome Institute"/>
            <person name="Mondo S.J."/>
            <person name="Dannebaum R.O."/>
            <person name="Kuo R.C."/>
            <person name="Labutti K."/>
            <person name="Haridas S."/>
            <person name="Kuo A."/>
            <person name="Salamov A."/>
            <person name="Ahrendt S.R."/>
            <person name="Lipzen A."/>
            <person name="Sullivan W."/>
            <person name="Andreopoulos W.B."/>
            <person name="Clum A."/>
            <person name="Lindquist E."/>
            <person name="Daum C."/>
            <person name="Ramamoorthy G.K."/>
            <person name="Gryganskyi A."/>
            <person name="Culley D."/>
            <person name="Magnuson J.K."/>
            <person name="James T.Y."/>
            <person name="O'Malley M.A."/>
            <person name="Stajich J.E."/>
            <person name="Spatafora J.W."/>
            <person name="Visel A."/>
            <person name="Grigoriev I.V."/>
        </authorList>
    </citation>
    <scope>NUCLEOTIDE SEQUENCE [LARGE SCALE GENOMIC DNA]</scope>
    <source>
        <strain evidence="9 10">PL171</strain>
    </source>
</reference>
<feature type="compositionally biased region" description="Acidic residues" evidence="7">
    <location>
        <begin position="232"/>
        <end position="243"/>
    </location>
</feature>
<evidence type="ECO:0000256" key="7">
    <source>
        <dbReference type="SAM" id="MobiDB-lite"/>
    </source>
</evidence>
<dbReference type="FunFam" id="3.30.70.1730:FF:000005">
    <property type="entry name" value="Ribosome assembly factor mrt4"/>
    <property type="match status" value="1"/>
</dbReference>
<protein>
    <recommendedName>
        <fullName evidence="6">Ribosome assembly factor mrt4</fullName>
    </recommendedName>
</protein>
<dbReference type="InterPro" id="IPR001790">
    <property type="entry name" value="Ribosomal_uL10"/>
</dbReference>
<dbReference type="SUPFAM" id="SSF160369">
    <property type="entry name" value="Ribosomal protein L10-like"/>
    <property type="match status" value="1"/>
</dbReference>
<comment type="subunit">
    <text evidence="3 6">Associates with the pre-60S ribosomal particle.</text>
</comment>
<sequence>MPKSKRQRVVHLTQTSKVGRPAKSALVDKVRAACDAYSSIYVFSVTNMRNSSLKTLRDEFADDSRFLMGKVKVLAKALGEDAAEEYLDSLHLLTQRVKGQVGLLFTNRDNKAMVEHFKKYSVPDYARAGNVATETIFPHNMEPQLRKLGLPTKLDKGVVTLLREYTVCEQGKVLNADQAQLLKLFYHQQAHFRLFFLAYYDKAAAKVHDLTAEFPQAVDAAENGGIVNGNASDDDEDVDTMDE</sequence>
<dbReference type="GO" id="GO:0000956">
    <property type="term" value="P:nuclear-transcribed mRNA catabolic process"/>
    <property type="evidence" value="ECO:0007669"/>
    <property type="project" value="TreeGrafter"/>
</dbReference>
<dbReference type="GO" id="GO:0030687">
    <property type="term" value="C:preribosome, large subunit precursor"/>
    <property type="evidence" value="ECO:0007669"/>
    <property type="project" value="TreeGrafter"/>
</dbReference>
<dbReference type="InterPro" id="IPR043141">
    <property type="entry name" value="Ribosomal_uL10-like_sf"/>
</dbReference>
<evidence type="ECO:0000259" key="8">
    <source>
        <dbReference type="Pfam" id="PF17777"/>
    </source>
</evidence>
<dbReference type="OrthoDB" id="10262308at2759"/>
<comment type="similarity">
    <text evidence="2 6">Belongs to the universal ribosomal protein uL10 family.</text>
</comment>
<dbReference type="Gene3D" id="3.30.70.1730">
    <property type="match status" value="1"/>
</dbReference>
<dbReference type="AlphaFoldDB" id="A0A1Y2HPK4"/>
<keyword evidence="10" id="KW-1185">Reference proteome</keyword>
<dbReference type="InterPro" id="IPR033867">
    <property type="entry name" value="Mrt4"/>
</dbReference>
<evidence type="ECO:0000256" key="2">
    <source>
        <dbReference type="ARBA" id="ARBA00008889"/>
    </source>
</evidence>
<dbReference type="GO" id="GO:0006364">
    <property type="term" value="P:rRNA processing"/>
    <property type="evidence" value="ECO:0007669"/>
    <property type="project" value="TreeGrafter"/>
</dbReference>
<dbReference type="EMBL" id="MCFL01000016">
    <property type="protein sequence ID" value="ORZ36526.1"/>
    <property type="molecule type" value="Genomic_DNA"/>
</dbReference>
<name>A0A1Y2HPK4_9FUNG</name>
<dbReference type="PANTHER" id="PTHR45841:SF1">
    <property type="entry name" value="MRNA TURNOVER PROTEIN 4 HOMOLOG"/>
    <property type="match status" value="1"/>
</dbReference>
<dbReference type="CDD" id="cd05796">
    <property type="entry name" value="Ribosomal_P0_like"/>
    <property type="match status" value="1"/>
</dbReference>
<dbReference type="GO" id="GO:0000027">
    <property type="term" value="P:ribosomal large subunit assembly"/>
    <property type="evidence" value="ECO:0007669"/>
    <property type="project" value="InterPro"/>
</dbReference>
<evidence type="ECO:0000313" key="10">
    <source>
        <dbReference type="Proteomes" id="UP000193411"/>
    </source>
</evidence>
<comment type="subcellular location">
    <subcellularLocation>
        <location evidence="6">Cytoplasm</location>
    </subcellularLocation>
    <subcellularLocation>
        <location evidence="6">Nucleus</location>
        <location evidence="6">Nucleolus</location>
    </subcellularLocation>
</comment>
<proteinExistence type="inferred from homology"/>
<keyword evidence="6" id="KW-0690">Ribosome biogenesis</keyword>
<dbReference type="Proteomes" id="UP000193411">
    <property type="component" value="Unassembled WGS sequence"/>
</dbReference>
<evidence type="ECO:0000256" key="3">
    <source>
        <dbReference type="ARBA" id="ARBA00011117"/>
    </source>
</evidence>
<dbReference type="Pfam" id="PF17777">
    <property type="entry name" value="RL10P_insert"/>
    <property type="match status" value="1"/>
</dbReference>
<evidence type="ECO:0000256" key="4">
    <source>
        <dbReference type="ARBA" id="ARBA00022490"/>
    </source>
</evidence>
<evidence type="ECO:0000256" key="5">
    <source>
        <dbReference type="ARBA" id="ARBA00023242"/>
    </source>
</evidence>
<dbReference type="Gene3D" id="3.90.105.20">
    <property type="match status" value="1"/>
</dbReference>
<dbReference type="GO" id="GO:0003723">
    <property type="term" value="F:RNA binding"/>
    <property type="evidence" value="ECO:0007669"/>
    <property type="project" value="TreeGrafter"/>
</dbReference>
<feature type="region of interest" description="Disordered" evidence="7">
    <location>
        <begin position="223"/>
        <end position="243"/>
    </location>
</feature>
<dbReference type="InterPro" id="IPR043164">
    <property type="entry name" value="Ribosomal_uL10-like_insert_sf"/>
</dbReference>
<keyword evidence="4 6" id="KW-0963">Cytoplasm</keyword>
<dbReference type="STRING" id="765915.A0A1Y2HPK4"/>
<evidence type="ECO:0000256" key="6">
    <source>
        <dbReference type="RuleBase" id="RU364039"/>
    </source>
</evidence>
<dbReference type="InterPro" id="IPR051742">
    <property type="entry name" value="Ribosome_Assembly_uL10"/>
</dbReference>
<comment type="caution">
    <text evidence="9">The sequence shown here is derived from an EMBL/GenBank/DDBJ whole genome shotgun (WGS) entry which is preliminary data.</text>
</comment>
<feature type="domain" description="Large ribosomal subunit protein uL10-like insertion" evidence="8">
    <location>
        <begin position="126"/>
        <end position="185"/>
    </location>
</feature>
<keyword evidence="5 6" id="KW-0539">Nucleus</keyword>
<gene>
    <name evidence="9" type="ORF">BCR44DRAFT_1432069</name>
</gene>